<proteinExistence type="predicted"/>
<keyword evidence="2" id="KW-0472">Membrane</keyword>
<dbReference type="EMBL" id="DXGC01000103">
    <property type="protein sequence ID" value="HIW92412.1"/>
    <property type="molecule type" value="Genomic_DNA"/>
</dbReference>
<evidence type="ECO:0000313" key="4">
    <source>
        <dbReference type="Proteomes" id="UP000824190"/>
    </source>
</evidence>
<feature type="transmembrane region" description="Helical" evidence="2">
    <location>
        <begin position="21"/>
        <end position="38"/>
    </location>
</feature>
<sequence>MSKDLQHLHTLHSSSALSGPSRILFTAVAAVIIGVIASPVAEPWLLIVFTVLFAVIAIAITVRHHRSGLRSNNHAPMRPDSETPRSLGGTKAPDTPETPDEKRQRYLTYTGPAVYIMVMIGGWIPATVVGWIWAGAVTAVVFGLSWRYFHLTDANPVGYVPLETVFAAEPDWTPTNGTDAVATTLYALQAVPHGRQVRMDALQDAAGPLGVDRTELHTAVDALSARGQAVALRERKSDNTIVNWVALTENGRDAVCTGCTGDAAA</sequence>
<protein>
    <submittedName>
        <fullName evidence="3">Uncharacterized protein</fullName>
    </submittedName>
</protein>
<feature type="region of interest" description="Disordered" evidence="1">
    <location>
        <begin position="70"/>
        <end position="103"/>
    </location>
</feature>
<reference evidence="3" key="1">
    <citation type="journal article" date="2021" name="PeerJ">
        <title>Extensive microbial diversity within the chicken gut microbiome revealed by metagenomics and culture.</title>
        <authorList>
            <person name="Gilroy R."/>
            <person name="Ravi A."/>
            <person name="Getino M."/>
            <person name="Pursley I."/>
            <person name="Horton D.L."/>
            <person name="Alikhan N.F."/>
            <person name="Baker D."/>
            <person name="Gharbi K."/>
            <person name="Hall N."/>
            <person name="Watson M."/>
            <person name="Adriaenssens E.M."/>
            <person name="Foster-Nyarko E."/>
            <person name="Jarju S."/>
            <person name="Secka A."/>
            <person name="Antonio M."/>
            <person name="Oren A."/>
            <person name="Chaudhuri R.R."/>
            <person name="La Ragione R."/>
            <person name="Hildebrand F."/>
            <person name="Pallen M.J."/>
        </authorList>
    </citation>
    <scope>NUCLEOTIDE SEQUENCE</scope>
    <source>
        <strain evidence="3">CHK32-1732</strain>
    </source>
</reference>
<dbReference type="Proteomes" id="UP000824190">
    <property type="component" value="Unassembled WGS sequence"/>
</dbReference>
<dbReference type="AlphaFoldDB" id="A0A9D1ULR1"/>
<accession>A0A9D1ULR1</accession>
<evidence type="ECO:0000313" key="3">
    <source>
        <dbReference type="EMBL" id="HIW92412.1"/>
    </source>
</evidence>
<keyword evidence="2" id="KW-0812">Transmembrane</keyword>
<reference evidence="3" key="2">
    <citation type="submission" date="2021-04" db="EMBL/GenBank/DDBJ databases">
        <authorList>
            <person name="Gilroy R."/>
        </authorList>
    </citation>
    <scope>NUCLEOTIDE SEQUENCE</scope>
    <source>
        <strain evidence="3">CHK32-1732</strain>
    </source>
</reference>
<keyword evidence="2" id="KW-1133">Transmembrane helix</keyword>
<name>A0A9D1ULR1_9CORY</name>
<feature type="transmembrane region" description="Helical" evidence="2">
    <location>
        <begin position="106"/>
        <end position="124"/>
    </location>
</feature>
<evidence type="ECO:0000256" key="2">
    <source>
        <dbReference type="SAM" id="Phobius"/>
    </source>
</evidence>
<feature type="transmembrane region" description="Helical" evidence="2">
    <location>
        <begin position="44"/>
        <end position="62"/>
    </location>
</feature>
<comment type="caution">
    <text evidence="3">The sequence shown here is derived from an EMBL/GenBank/DDBJ whole genome shotgun (WGS) entry which is preliminary data.</text>
</comment>
<evidence type="ECO:0000256" key="1">
    <source>
        <dbReference type="SAM" id="MobiDB-lite"/>
    </source>
</evidence>
<gene>
    <name evidence="3" type="ORF">H9870_12235</name>
</gene>
<organism evidence="3 4">
    <name type="scientific">Candidatus Corynebacterium avicola</name>
    <dbReference type="NCBI Taxonomy" id="2838527"/>
    <lineage>
        <taxon>Bacteria</taxon>
        <taxon>Bacillati</taxon>
        <taxon>Actinomycetota</taxon>
        <taxon>Actinomycetes</taxon>
        <taxon>Mycobacteriales</taxon>
        <taxon>Corynebacteriaceae</taxon>
        <taxon>Corynebacterium</taxon>
    </lineage>
</organism>